<dbReference type="AlphaFoldDB" id="A0A8X6JPX1"/>
<dbReference type="OrthoDB" id="6437807at2759"/>
<keyword evidence="3" id="KW-1185">Reference proteome</keyword>
<accession>A0A8X6JPX1</accession>
<feature type="transmembrane region" description="Helical" evidence="1">
    <location>
        <begin position="40"/>
        <end position="62"/>
    </location>
</feature>
<dbReference type="EMBL" id="BMAV01023876">
    <property type="protein sequence ID" value="GFS28210.1"/>
    <property type="molecule type" value="Genomic_DNA"/>
</dbReference>
<sequence length="99" mass="11021">MLLNTQFLFTFGIFVLFRANNMFLLFLLATPAESEPDVALYVGVFGAVAVFVVVVIAMVMLVRRIKGRDPCMYRGAGTGRQQFCIPTPSDENVILENNN</sequence>
<evidence type="ECO:0000256" key="1">
    <source>
        <dbReference type="SAM" id="Phobius"/>
    </source>
</evidence>
<organism evidence="2 3">
    <name type="scientific">Trichonephila inaurata madagascariensis</name>
    <dbReference type="NCBI Taxonomy" id="2747483"/>
    <lineage>
        <taxon>Eukaryota</taxon>
        <taxon>Metazoa</taxon>
        <taxon>Ecdysozoa</taxon>
        <taxon>Arthropoda</taxon>
        <taxon>Chelicerata</taxon>
        <taxon>Arachnida</taxon>
        <taxon>Araneae</taxon>
        <taxon>Araneomorphae</taxon>
        <taxon>Entelegynae</taxon>
        <taxon>Araneoidea</taxon>
        <taxon>Nephilidae</taxon>
        <taxon>Trichonephila</taxon>
        <taxon>Trichonephila inaurata</taxon>
    </lineage>
</organism>
<gene>
    <name evidence="2" type="ORF">TNIN_184981</name>
</gene>
<comment type="caution">
    <text evidence="2">The sequence shown here is derived from an EMBL/GenBank/DDBJ whole genome shotgun (WGS) entry which is preliminary data.</text>
</comment>
<name>A0A8X6JPX1_9ARAC</name>
<protein>
    <submittedName>
        <fullName evidence="2">Uncharacterized protein</fullName>
    </submittedName>
</protein>
<keyword evidence="1" id="KW-0472">Membrane</keyword>
<proteinExistence type="predicted"/>
<keyword evidence="1" id="KW-0812">Transmembrane</keyword>
<reference evidence="2" key="1">
    <citation type="submission" date="2020-08" db="EMBL/GenBank/DDBJ databases">
        <title>Multicomponent nature underlies the extraordinary mechanical properties of spider dragline silk.</title>
        <authorList>
            <person name="Kono N."/>
            <person name="Nakamura H."/>
            <person name="Mori M."/>
            <person name="Yoshida Y."/>
            <person name="Ohtoshi R."/>
            <person name="Malay A.D."/>
            <person name="Moran D.A.P."/>
            <person name="Tomita M."/>
            <person name="Numata K."/>
            <person name="Arakawa K."/>
        </authorList>
    </citation>
    <scope>NUCLEOTIDE SEQUENCE</scope>
</reference>
<keyword evidence="1" id="KW-1133">Transmembrane helix</keyword>
<evidence type="ECO:0000313" key="3">
    <source>
        <dbReference type="Proteomes" id="UP000886998"/>
    </source>
</evidence>
<feature type="transmembrane region" description="Helical" evidence="1">
    <location>
        <begin position="7"/>
        <end position="28"/>
    </location>
</feature>
<evidence type="ECO:0000313" key="2">
    <source>
        <dbReference type="EMBL" id="GFS28210.1"/>
    </source>
</evidence>
<dbReference type="Proteomes" id="UP000886998">
    <property type="component" value="Unassembled WGS sequence"/>
</dbReference>